<protein>
    <recommendedName>
        <fullName evidence="2">AAA+ ATPase domain-containing protein</fullName>
    </recommendedName>
</protein>
<dbReference type="InterPro" id="IPR056251">
    <property type="entry name" value="Arm_rpt_dom"/>
</dbReference>
<dbReference type="Pfam" id="PF05729">
    <property type="entry name" value="NACHT"/>
    <property type="match status" value="1"/>
</dbReference>
<feature type="compositionally biased region" description="Low complexity" evidence="1">
    <location>
        <begin position="1029"/>
        <end position="1052"/>
    </location>
</feature>
<accession>A0A9P5RSD9</accession>
<evidence type="ECO:0000256" key="1">
    <source>
        <dbReference type="SAM" id="MobiDB-lite"/>
    </source>
</evidence>
<feature type="region of interest" description="Disordered" evidence="1">
    <location>
        <begin position="1010"/>
        <end position="1217"/>
    </location>
</feature>
<dbReference type="SMART" id="SM00382">
    <property type="entry name" value="AAA"/>
    <property type="match status" value="1"/>
</dbReference>
<dbReference type="OrthoDB" id="2443807at2759"/>
<evidence type="ECO:0000259" key="2">
    <source>
        <dbReference type="SMART" id="SM00382"/>
    </source>
</evidence>
<dbReference type="PANTHER" id="PTHR48162:SF4">
    <property type="entry name" value="G-PROTEIN COUPLED RECEPTORS FAMILY 2 PROFILE 1 DOMAIN-CONTAINING PROTEIN"/>
    <property type="match status" value="1"/>
</dbReference>
<feature type="compositionally biased region" description="Low complexity" evidence="1">
    <location>
        <begin position="1060"/>
        <end position="1078"/>
    </location>
</feature>
<gene>
    <name evidence="3" type="ORF">BG015_001043</name>
</gene>
<name>A0A9P5RSD9_9FUNG</name>
<dbReference type="InterPro" id="IPR027417">
    <property type="entry name" value="P-loop_NTPase"/>
</dbReference>
<dbReference type="PANTHER" id="PTHR48162">
    <property type="entry name" value="YALI0A06930P"/>
    <property type="match status" value="1"/>
</dbReference>
<comment type="caution">
    <text evidence="3">The sequence shown here is derived from an EMBL/GenBank/DDBJ whole genome shotgun (WGS) entry which is preliminary data.</text>
</comment>
<evidence type="ECO:0000313" key="3">
    <source>
        <dbReference type="EMBL" id="KAF9142123.1"/>
    </source>
</evidence>
<dbReference type="Proteomes" id="UP000748756">
    <property type="component" value="Unassembled WGS sequence"/>
</dbReference>
<organism evidence="3 4">
    <name type="scientific">Linnemannia schmuckeri</name>
    <dbReference type="NCBI Taxonomy" id="64567"/>
    <lineage>
        <taxon>Eukaryota</taxon>
        <taxon>Fungi</taxon>
        <taxon>Fungi incertae sedis</taxon>
        <taxon>Mucoromycota</taxon>
        <taxon>Mortierellomycotina</taxon>
        <taxon>Mortierellomycetes</taxon>
        <taxon>Mortierellales</taxon>
        <taxon>Mortierellaceae</taxon>
        <taxon>Linnemannia</taxon>
    </lineage>
</organism>
<dbReference type="InterPro" id="IPR007111">
    <property type="entry name" value="NACHT_NTPase"/>
</dbReference>
<dbReference type="SUPFAM" id="SSF52540">
    <property type="entry name" value="P-loop containing nucleoside triphosphate hydrolases"/>
    <property type="match status" value="1"/>
</dbReference>
<sequence length="1333" mass="147861">MAIASSDNTTVPAATKALAPWVLGGIRKSKAIPSHVNHASHDYADAATKNDPGETGLLSTFITSSRDFFGRMRLRARPDTKKKTVFPSPGAGLPLTHHSRPTIPLHDAPSCKSKYVDGKHFPSLPTVNIRKDVFLTNAPKPAIRSTAPEQPRFRVLSTLQLVFCARLLLEEQSSSSSQSSAIGVRLPDDPGRLWLDAIREDPTAQARIRWLVSKLVAEFLKDPSLGSTAISEVVILGPVLCQADYRALLSCFIERFDQSALLNINLLQGMTQLLQSAPPGSLTEDDLVRVVRSLRERLESTHAPDRSHVYQLVFAVSKVLEVMIREEIKGLNRQRDHQSLLTALRNLRDVDDNEFLKFQVNYAYQTSLYLPDDETSLQALWRYAESVAVGVSAVASVFKLDPMSALGAVEHLQQVAGNAVDVVKFNVDGVRAFQVTREGATQGVEKAYWSGKKQPWFLVLQAAYALVRDGRLVDFNQLVCDAACHLETNFRRGVCLILSEVALDTLWDMPNRKCAIDFLGEFFRDDIKQEQEGRIASWITFILSKISNMYIPTISVHARLVLQDLKQELVVDSISCHPPFLPLPLPTSFPLLDRALDIPYVGYGLDGLRLLRLKEILHPVSIPLHAHPVSIPLHATETLLAFDKASFPLKEMVQEFLDSERLVFLLLGDSGSGKSTFCKQLERELWSNYREGDRIPLLVDLSSINQPENNLIEKQLQQHNFTDGMIQELKQHYRFVLICDGYDESRLTKNIHTTNRFNRPGQWNVKTVITCRNTFLGRGYQGRFHPQGADRYHDKASELFEEAIIAPFSRSDIQTFVEQSLLSPDEHISLDEQAAPTVSECMEKLSIIPNMIDLVTNPFLLTLALKALLFIPMDALSPSLVITTRLQLYDGFVRNWIQLGKRRLERSQLNQETFTAFEHLLQDDFTACVIEFLKRLAEAIFELQCGRPIVEYSHRKDSGSWKARFFSEDIEPTLLREASPLTRAGIRHWFIHTSLLEYFYSLTFYDPNDDGTGQPPRGGGCDSHGRGDGSASNNGSSTGGTDDSTDGTDGSTGSTGGSPAGSNGSTNNVGDSAGGDDSSLSENNSYANGNGDLPNDDSANPGDGDDSRFTKSGSGGGEDDSDENGDDSDDDSNDSGDDGSDPDDNDDDPDDNDDDPDDNDDNPDDGTYDSSSKNGSHQHQNATLREEDPLPQDKEAPRPSNKDPMVNSQPPASADPFARKNLFKEPAVLQFLVERAQLDERFKDRLLTTIEQSKLTRAPSLAAANAIIILLRTGERFKDAELEDVLIPGDYLPKEKTRTDLWATLNISGEALMEAVLDVVDLNTFQMISIPKC</sequence>
<feature type="compositionally biased region" description="Basic and acidic residues" evidence="1">
    <location>
        <begin position="1184"/>
        <end position="1201"/>
    </location>
</feature>
<dbReference type="InterPro" id="IPR053110">
    <property type="entry name" value="Ribosomal_L1-TF"/>
</dbReference>
<reference evidence="3" key="1">
    <citation type="journal article" date="2020" name="Fungal Divers.">
        <title>Resolving the Mortierellaceae phylogeny through synthesis of multi-gene phylogenetics and phylogenomics.</title>
        <authorList>
            <person name="Vandepol N."/>
            <person name="Liber J."/>
            <person name="Desiro A."/>
            <person name="Na H."/>
            <person name="Kennedy M."/>
            <person name="Barry K."/>
            <person name="Grigoriev I.V."/>
            <person name="Miller A.N."/>
            <person name="O'Donnell K."/>
            <person name="Stajich J.E."/>
            <person name="Bonito G."/>
        </authorList>
    </citation>
    <scope>NUCLEOTIDE SEQUENCE</scope>
    <source>
        <strain evidence="3">NRRL 6426</strain>
    </source>
</reference>
<dbReference type="Pfam" id="PF23948">
    <property type="entry name" value="ARM_5"/>
    <property type="match status" value="1"/>
</dbReference>
<dbReference type="InterPro" id="IPR003593">
    <property type="entry name" value="AAA+_ATPase"/>
</dbReference>
<feature type="compositionally biased region" description="Acidic residues" evidence="1">
    <location>
        <begin position="1117"/>
        <end position="1167"/>
    </location>
</feature>
<feature type="region of interest" description="Disordered" evidence="1">
    <location>
        <begin position="81"/>
        <end position="102"/>
    </location>
</feature>
<dbReference type="Gene3D" id="3.40.50.300">
    <property type="entry name" value="P-loop containing nucleotide triphosphate hydrolases"/>
    <property type="match status" value="1"/>
</dbReference>
<keyword evidence="4" id="KW-1185">Reference proteome</keyword>
<evidence type="ECO:0000313" key="4">
    <source>
        <dbReference type="Proteomes" id="UP000748756"/>
    </source>
</evidence>
<proteinExistence type="predicted"/>
<feature type="compositionally biased region" description="Polar residues" evidence="1">
    <location>
        <begin position="1168"/>
        <end position="1183"/>
    </location>
</feature>
<feature type="domain" description="AAA+ ATPase" evidence="2">
    <location>
        <begin position="660"/>
        <end position="821"/>
    </location>
</feature>
<dbReference type="EMBL" id="JAAAUQ010001181">
    <property type="protein sequence ID" value="KAF9142123.1"/>
    <property type="molecule type" value="Genomic_DNA"/>
</dbReference>